<dbReference type="Proteomes" id="UP001291653">
    <property type="component" value="Unassembled WGS sequence"/>
</dbReference>
<keyword evidence="8" id="KW-0472">Membrane</keyword>
<feature type="compositionally biased region" description="Low complexity" evidence="7">
    <location>
        <begin position="493"/>
        <end position="511"/>
    </location>
</feature>
<dbReference type="PANTHER" id="PTHR45436:SF5">
    <property type="entry name" value="SENSOR HISTIDINE KINASE TRCS"/>
    <property type="match status" value="1"/>
</dbReference>
<protein>
    <recommendedName>
        <fullName evidence="2">histidine kinase</fullName>
        <ecNumber evidence="2">2.7.13.3</ecNumber>
    </recommendedName>
</protein>
<dbReference type="PANTHER" id="PTHR45436">
    <property type="entry name" value="SENSOR HISTIDINE KINASE YKOH"/>
    <property type="match status" value="1"/>
</dbReference>
<name>A0ABQ5P463_9ACTN</name>
<evidence type="ECO:0000256" key="8">
    <source>
        <dbReference type="SAM" id="Phobius"/>
    </source>
</evidence>
<keyword evidence="8" id="KW-0812">Transmembrane</keyword>
<dbReference type="InterPro" id="IPR003594">
    <property type="entry name" value="HATPase_dom"/>
</dbReference>
<evidence type="ECO:0000313" key="10">
    <source>
        <dbReference type="EMBL" id="GLF97345.1"/>
    </source>
</evidence>
<feature type="transmembrane region" description="Helical" evidence="8">
    <location>
        <begin position="6"/>
        <end position="28"/>
    </location>
</feature>
<sequence length="520" mass="54885">MIEIPDLAIVAAGALAATALLLGCALLLSRHRGQRLRAEVEELRTRLTDSRTERDRAARAHTAEIVHLAHERIPAAATRAAHPHVPVPGPLDPGFVHSQFGAGMEAALHGVATAMFQERKRVDAAARAGMRGATREIQAGLYRLQDVLRGLQQRYDDPDLSQTLYSLDHENEQSLRRAQVAAVVCGAWVGLARQDSHLVDAVTGGQSRLIGYQRVHISNHLEPGTALVSHAVEPVAIIVAELLDNALRHSSPDTTVTVNLERAHHGVTVTVDDAGVGMATDERDYAQRMVAGSDPILLSELGDPPRMGLAAIGQLTRQFDLSVDLSSPSPFGGVRAVLLVRNHLLSHIDPAERPPSASAPHSTRPTAPPPDPYAAPQAPPEPRSLPAPTGPPLYPGPPDYPGPPGGTPLPYGTPPAGVPVPGTPPAGVLLPPASPIPHLSPAPSVHDAITHDPVSGDDDGLPKRRRRLRPAPYTAQVQPQTRPPQPPTRTPEEAAAALGALQAGTAAARNAADPEGNDPR</sequence>
<dbReference type="SUPFAM" id="SSF55874">
    <property type="entry name" value="ATPase domain of HSP90 chaperone/DNA topoisomerase II/histidine kinase"/>
    <property type="match status" value="1"/>
</dbReference>
<evidence type="ECO:0000256" key="5">
    <source>
        <dbReference type="ARBA" id="ARBA00022777"/>
    </source>
</evidence>
<dbReference type="EMBL" id="BSBI01000010">
    <property type="protein sequence ID" value="GLF97345.1"/>
    <property type="molecule type" value="Genomic_DNA"/>
</dbReference>
<feature type="coiled-coil region" evidence="6">
    <location>
        <begin position="33"/>
        <end position="60"/>
    </location>
</feature>
<gene>
    <name evidence="10" type="ORF">SYYSPA8_23630</name>
</gene>
<organism evidence="10 11">
    <name type="scientific">Streptomyces yaizuensis</name>
    <dbReference type="NCBI Taxonomy" id="2989713"/>
    <lineage>
        <taxon>Bacteria</taxon>
        <taxon>Bacillati</taxon>
        <taxon>Actinomycetota</taxon>
        <taxon>Actinomycetes</taxon>
        <taxon>Kitasatosporales</taxon>
        <taxon>Streptomycetaceae</taxon>
        <taxon>Streptomyces</taxon>
    </lineage>
</organism>
<dbReference type="InterPro" id="IPR036890">
    <property type="entry name" value="HATPase_C_sf"/>
</dbReference>
<proteinExistence type="predicted"/>
<keyword evidence="8" id="KW-1133">Transmembrane helix</keyword>
<dbReference type="EC" id="2.7.13.3" evidence="2"/>
<comment type="caution">
    <text evidence="10">The sequence shown here is derived from an EMBL/GenBank/DDBJ whole genome shotgun (WGS) entry which is preliminary data.</text>
</comment>
<keyword evidence="3" id="KW-0597">Phosphoprotein</keyword>
<dbReference type="Gene3D" id="3.30.565.10">
    <property type="entry name" value="Histidine kinase-like ATPase, C-terminal domain"/>
    <property type="match status" value="1"/>
</dbReference>
<evidence type="ECO:0000256" key="2">
    <source>
        <dbReference type="ARBA" id="ARBA00012438"/>
    </source>
</evidence>
<evidence type="ECO:0000256" key="7">
    <source>
        <dbReference type="SAM" id="MobiDB-lite"/>
    </source>
</evidence>
<dbReference type="InterPro" id="IPR050428">
    <property type="entry name" value="TCS_sensor_his_kinase"/>
</dbReference>
<keyword evidence="6" id="KW-0175">Coiled coil</keyword>
<evidence type="ECO:0000256" key="4">
    <source>
        <dbReference type="ARBA" id="ARBA00022679"/>
    </source>
</evidence>
<dbReference type="GO" id="GO:0005524">
    <property type="term" value="F:ATP binding"/>
    <property type="evidence" value="ECO:0007669"/>
    <property type="project" value="UniProtKB-KW"/>
</dbReference>
<keyword evidence="10" id="KW-0547">Nucleotide-binding</keyword>
<evidence type="ECO:0000256" key="6">
    <source>
        <dbReference type="SAM" id="Coils"/>
    </source>
</evidence>
<accession>A0ABQ5P463</accession>
<reference evidence="10 11" key="1">
    <citation type="submission" date="2022-10" db="EMBL/GenBank/DDBJ databases">
        <title>Draft genome sequence of Streptomyces sp. YSPA8.</title>
        <authorList>
            <person name="Moriuchi R."/>
            <person name="Dohra H."/>
            <person name="Yamamura H."/>
            <person name="Kodani S."/>
        </authorList>
    </citation>
    <scope>NUCLEOTIDE SEQUENCE [LARGE SCALE GENOMIC DNA]</scope>
    <source>
        <strain evidence="10 11">YSPA8</strain>
    </source>
</reference>
<evidence type="ECO:0000259" key="9">
    <source>
        <dbReference type="Pfam" id="PF02518"/>
    </source>
</evidence>
<dbReference type="Pfam" id="PF02518">
    <property type="entry name" value="HATPase_c"/>
    <property type="match status" value="1"/>
</dbReference>
<keyword evidence="4" id="KW-0808">Transferase</keyword>
<feature type="domain" description="Histidine kinase/HSP90-like ATPase" evidence="9">
    <location>
        <begin position="236"/>
        <end position="288"/>
    </location>
</feature>
<feature type="compositionally biased region" description="Low complexity" evidence="7">
    <location>
        <begin position="354"/>
        <end position="365"/>
    </location>
</feature>
<feature type="compositionally biased region" description="Pro residues" evidence="7">
    <location>
        <begin position="366"/>
        <end position="424"/>
    </location>
</feature>
<dbReference type="CDD" id="cd00075">
    <property type="entry name" value="HATPase"/>
    <property type="match status" value="1"/>
</dbReference>
<evidence type="ECO:0000313" key="11">
    <source>
        <dbReference type="Proteomes" id="UP001291653"/>
    </source>
</evidence>
<keyword evidence="5" id="KW-0418">Kinase</keyword>
<keyword evidence="11" id="KW-1185">Reference proteome</keyword>
<feature type="region of interest" description="Disordered" evidence="7">
    <location>
        <begin position="349"/>
        <end position="520"/>
    </location>
</feature>
<evidence type="ECO:0000256" key="1">
    <source>
        <dbReference type="ARBA" id="ARBA00000085"/>
    </source>
</evidence>
<comment type="catalytic activity">
    <reaction evidence="1">
        <text>ATP + protein L-histidine = ADP + protein N-phospho-L-histidine.</text>
        <dbReference type="EC" id="2.7.13.3"/>
    </reaction>
</comment>
<keyword evidence="10" id="KW-0067">ATP-binding</keyword>
<dbReference type="RefSeq" id="WP_323449345.1">
    <property type="nucleotide sequence ID" value="NZ_BSBI01000010.1"/>
</dbReference>
<evidence type="ECO:0000256" key="3">
    <source>
        <dbReference type="ARBA" id="ARBA00022553"/>
    </source>
</evidence>